<proteinExistence type="predicted"/>
<reference evidence="1" key="1">
    <citation type="submission" date="2019-03" db="EMBL/GenBank/DDBJ databases">
        <authorList>
            <person name="Mank J."/>
            <person name="Almeida P."/>
        </authorList>
    </citation>
    <scope>NUCLEOTIDE SEQUENCE</scope>
    <source>
        <strain evidence="1">78183</strain>
    </source>
</reference>
<protein>
    <submittedName>
        <fullName evidence="1">Uncharacterized protein</fullName>
    </submittedName>
</protein>
<gene>
    <name evidence="1" type="ORF">SVIM_LOCUS102647</name>
</gene>
<dbReference type="AlphaFoldDB" id="A0A6N2KKM0"/>
<evidence type="ECO:0000313" key="1">
    <source>
        <dbReference type="EMBL" id="VFU29095.1"/>
    </source>
</evidence>
<organism evidence="1">
    <name type="scientific">Salix viminalis</name>
    <name type="common">Common osier</name>
    <name type="synonym">Basket willow</name>
    <dbReference type="NCBI Taxonomy" id="40686"/>
    <lineage>
        <taxon>Eukaryota</taxon>
        <taxon>Viridiplantae</taxon>
        <taxon>Streptophyta</taxon>
        <taxon>Embryophyta</taxon>
        <taxon>Tracheophyta</taxon>
        <taxon>Spermatophyta</taxon>
        <taxon>Magnoliopsida</taxon>
        <taxon>eudicotyledons</taxon>
        <taxon>Gunneridae</taxon>
        <taxon>Pentapetalae</taxon>
        <taxon>rosids</taxon>
        <taxon>fabids</taxon>
        <taxon>Malpighiales</taxon>
        <taxon>Salicaceae</taxon>
        <taxon>Saliceae</taxon>
        <taxon>Salix</taxon>
    </lineage>
</organism>
<accession>A0A6N2KKM0</accession>
<name>A0A6N2KKM0_SALVM</name>
<sequence>MTSIIKTLDEFYRARQPQPVMLVHVPNKLQIPNASLPSLPVASSMVHIARRQSLWGAAAAPPRPFPFSSLPASHLFLSLAVSSLSGSLPLQSALLSSRRWPASLCRRLPLSQAVQLVPSPASHRLLSVPPHDLTPSLHLLPAANSLFLICSPTLRSAVVAAPSARLFFLIFFFGSSGADRRRPKRLSSVIHGSSP</sequence>
<dbReference type="EMBL" id="CAADRP010000502">
    <property type="protein sequence ID" value="VFU29095.1"/>
    <property type="molecule type" value="Genomic_DNA"/>
</dbReference>